<name>A0A6L9E8A5_9FLAO</name>
<evidence type="ECO:0000313" key="1">
    <source>
        <dbReference type="EMBL" id="NAS10946.1"/>
    </source>
</evidence>
<comment type="caution">
    <text evidence="1">The sequence shown here is derived from an EMBL/GenBank/DDBJ whole genome shotgun (WGS) entry which is preliminary data.</text>
</comment>
<dbReference type="AlphaFoldDB" id="A0A6L9E8A5"/>
<evidence type="ECO:0000313" key="2">
    <source>
        <dbReference type="Proteomes" id="UP000475249"/>
    </source>
</evidence>
<organism evidence="1 2">
    <name type="scientific">Poritiphilus flavus</name>
    <dbReference type="NCBI Taxonomy" id="2697053"/>
    <lineage>
        <taxon>Bacteria</taxon>
        <taxon>Pseudomonadati</taxon>
        <taxon>Bacteroidota</taxon>
        <taxon>Flavobacteriia</taxon>
        <taxon>Flavobacteriales</taxon>
        <taxon>Flavobacteriaceae</taxon>
        <taxon>Poritiphilus</taxon>
    </lineage>
</organism>
<accession>A0A6L9E8A5</accession>
<keyword evidence="2" id="KW-1185">Reference proteome</keyword>
<gene>
    <name evidence="1" type="ORF">GTQ38_02960</name>
</gene>
<evidence type="ECO:0008006" key="3">
    <source>
        <dbReference type="Google" id="ProtNLM"/>
    </source>
</evidence>
<dbReference type="Proteomes" id="UP000475249">
    <property type="component" value="Unassembled WGS sequence"/>
</dbReference>
<proteinExistence type="predicted"/>
<protein>
    <recommendedName>
        <fullName evidence="3">TfoX N-terminal domain-containing protein</fullName>
    </recommendedName>
</protein>
<dbReference type="RefSeq" id="WP_161433807.1">
    <property type="nucleotide sequence ID" value="NZ_WXYO01000001.1"/>
</dbReference>
<reference evidence="1 2" key="1">
    <citation type="submission" date="2020-01" db="EMBL/GenBank/DDBJ databases">
        <title>Bacteria diversity of Porities sp.</title>
        <authorList>
            <person name="Wang G."/>
        </authorList>
    </citation>
    <scope>NUCLEOTIDE SEQUENCE [LARGE SCALE GENOMIC DNA]</scope>
    <source>
        <strain evidence="1 2">R33</strain>
    </source>
</reference>
<sequence length="104" mass="12313">MELKRFESLRNKFCERYEGVTHGKMMSSPAIHYKGKVFAFFSRKKKMVFKLGEVDHQLNQLADLKVFSPFKNKKPLTGWYESDYKDHKSWETLALQALEHLKGK</sequence>
<dbReference type="EMBL" id="WXYO01000001">
    <property type="protein sequence ID" value="NAS10946.1"/>
    <property type="molecule type" value="Genomic_DNA"/>
</dbReference>